<evidence type="ECO:0000313" key="13">
    <source>
        <dbReference type="EMBL" id="SJZ83009.1"/>
    </source>
</evidence>
<comment type="similarity">
    <text evidence="3 12">Belongs to the methylenetetrahydrofolate reductase family.</text>
</comment>
<evidence type="ECO:0000256" key="9">
    <source>
        <dbReference type="ARBA" id="ARBA00023167"/>
    </source>
</evidence>
<keyword evidence="6 12" id="KW-0274">FAD</keyword>
<evidence type="ECO:0000256" key="5">
    <source>
        <dbReference type="ARBA" id="ARBA00022630"/>
    </source>
</evidence>
<dbReference type="Proteomes" id="UP000189857">
    <property type="component" value="Unassembled WGS sequence"/>
</dbReference>
<dbReference type="Pfam" id="PF02219">
    <property type="entry name" value="MTHFR"/>
    <property type="match status" value="1"/>
</dbReference>
<evidence type="ECO:0000256" key="1">
    <source>
        <dbReference type="ARBA" id="ARBA00001974"/>
    </source>
</evidence>
<accession>A0A1T4NUR0</accession>
<dbReference type="InterPro" id="IPR004620">
    <property type="entry name" value="MTHF_reductase_bac"/>
</dbReference>
<evidence type="ECO:0000256" key="2">
    <source>
        <dbReference type="ARBA" id="ARBA00004777"/>
    </source>
</evidence>
<dbReference type="InterPro" id="IPR003171">
    <property type="entry name" value="Mehydrof_redctse-like"/>
</dbReference>
<proteinExistence type="inferred from homology"/>
<keyword evidence="4" id="KW-0028">Amino-acid biosynthesis</keyword>
<evidence type="ECO:0000256" key="4">
    <source>
        <dbReference type="ARBA" id="ARBA00022605"/>
    </source>
</evidence>
<evidence type="ECO:0000256" key="6">
    <source>
        <dbReference type="ARBA" id="ARBA00022827"/>
    </source>
</evidence>
<dbReference type="NCBIfam" id="TIGR00676">
    <property type="entry name" value="fadh2"/>
    <property type="match status" value="1"/>
</dbReference>
<dbReference type="GO" id="GO:0005829">
    <property type="term" value="C:cytosol"/>
    <property type="evidence" value="ECO:0007669"/>
    <property type="project" value="InterPro"/>
</dbReference>
<comment type="pathway">
    <text evidence="2 12">One-carbon metabolism; tetrahydrofolate interconversion.</text>
</comment>
<comment type="pathway">
    <text evidence="10">Amino-acid biosynthesis; L-methionine biosynthesis via de novo pathway.</text>
</comment>
<dbReference type="OrthoDB" id="9812555at2"/>
<dbReference type="RefSeq" id="WP_078787544.1">
    <property type="nucleotide sequence ID" value="NZ_FMTO01000009.1"/>
</dbReference>
<dbReference type="CDD" id="cd00537">
    <property type="entry name" value="MTHFR"/>
    <property type="match status" value="1"/>
</dbReference>
<evidence type="ECO:0000313" key="14">
    <source>
        <dbReference type="Proteomes" id="UP000189857"/>
    </source>
</evidence>
<dbReference type="GO" id="GO:0106312">
    <property type="term" value="F:methylenetetrahydrofolate reductase (NADH) activity"/>
    <property type="evidence" value="ECO:0007669"/>
    <property type="project" value="UniProtKB-EC"/>
</dbReference>
<dbReference type="AlphaFoldDB" id="A0A1T4NUR0"/>
<dbReference type="GO" id="GO:0009086">
    <property type="term" value="P:methionine biosynthetic process"/>
    <property type="evidence" value="ECO:0007669"/>
    <property type="project" value="UniProtKB-KW"/>
</dbReference>
<dbReference type="InterPro" id="IPR029041">
    <property type="entry name" value="FAD-linked_oxidoreductase-like"/>
</dbReference>
<sequence>MIECNGKNIEFSCEVFPPKRNEDMYDIYKTLDEIKLLNPDFISVTYGAGGSNSKRTAQIATYIQNISEVEALAHVTAVGVNPEKLACMLEEFERKNVRRILALRGDKPRDMSDEDFKERYYKYASDIIKVIKDNGNFKIAAACYPEKHPEASTVAEDIKYLKEKVEIGADELITQMFFDNNKFYDFMDKLGAANVNVPVHAGIMPITAANQLGTSVALSGSSVPTELSNIIAKYSEDPISMRKAGVEYAIRQTEDLIKNGVDGIHIYCMNKFDVTREIYEAVVYDLT</sequence>
<dbReference type="PANTHER" id="PTHR45754:SF3">
    <property type="entry name" value="METHYLENETETRAHYDROFOLATE REDUCTASE (NADPH)"/>
    <property type="match status" value="1"/>
</dbReference>
<dbReference type="EMBL" id="FUXA01000010">
    <property type="protein sequence ID" value="SJZ83009.1"/>
    <property type="molecule type" value="Genomic_DNA"/>
</dbReference>
<dbReference type="EC" id="1.5.1.54" evidence="12"/>
<comment type="catalytic activity">
    <reaction evidence="11">
        <text>(6S)-5-methyl-5,6,7,8-tetrahydrofolate + NAD(+) = (6R)-5,10-methylene-5,6,7,8-tetrahydrofolate + NADH + H(+)</text>
        <dbReference type="Rhea" id="RHEA:19821"/>
        <dbReference type="ChEBI" id="CHEBI:15378"/>
        <dbReference type="ChEBI" id="CHEBI:15636"/>
        <dbReference type="ChEBI" id="CHEBI:18608"/>
        <dbReference type="ChEBI" id="CHEBI:57540"/>
        <dbReference type="ChEBI" id="CHEBI:57945"/>
        <dbReference type="EC" id="1.5.1.54"/>
    </reaction>
    <physiologicalReaction direction="right-to-left" evidence="11">
        <dbReference type="Rhea" id="RHEA:19823"/>
    </physiologicalReaction>
</comment>
<dbReference type="UniPathway" id="UPA00193"/>
<keyword evidence="14" id="KW-1185">Reference proteome</keyword>
<evidence type="ECO:0000256" key="10">
    <source>
        <dbReference type="ARBA" id="ARBA00034478"/>
    </source>
</evidence>
<evidence type="ECO:0000256" key="11">
    <source>
        <dbReference type="ARBA" id="ARBA00048628"/>
    </source>
</evidence>
<name>A0A1T4NUR0_9FIRM</name>
<dbReference type="SUPFAM" id="SSF51730">
    <property type="entry name" value="FAD-linked oxidoreductase"/>
    <property type="match status" value="1"/>
</dbReference>
<evidence type="ECO:0000256" key="7">
    <source>
        <dbReference type="ARBA" id="ARBA00023002"/>
    </source>
</evidence>
<keyword evidence="8" id="KW-0520">NAD</keyword>
<protein>
    <recommendedName>
        <fullName evidence="12">Methylenetetrahydrofolate reductase</fullName>
        <ecNumber evidence="12">1.5.1.54</ecNumber>
    </recommendedName>
</protein>
<keyword evidence="5 12" id="KW-0285">Flavoprotein</keyword>
<keyword evidence="9" id="KW-0486">Methionine biosynthesis</keyword>
<gene>
    <name evidence="13" type="ORF">SAMN02745110_01712</name>
</gene>
<dbReference type="GO" id="GO:0071949">
    <property type="term" value="F:FAD binding"/>
    <property type="evidence" value="ECO:0007669"/>
    <property type="project" value="TreeGrafter"/>
</dbReference>
<evidence type="ECO:0000256" key="8">
    <source>
        <dbReference type="ARBA" id="ARBA00023027"/>
    </source>
</evidence>
<keyword evidence="7 12" id="KW-0560">Oxidoreductase</keyword>
<dbReference type="Gene3D" id="3.20.20.220">
    <property type="match status" value="1"/>
</dbReference>
<evidence type="ECO:0000256" key="12">
    <source>
        <dbReference type="RuleBase" id="RU003862"/>
    </source>
</evidence>
<organism evidence="13 14">
    <name type="scientific">Eubacterium ruminantium</name>
    <dbReference type="NCBI Taxonomy" id="42322"/>
    <lineage>
        <taxon>Bacteria</taxon>
        <taxon>Bacillati</taxon>
        <taxon>Bacillota</taxon>
        <taxon>Clostridia</taxon>
        <taxon>Eubacteriales</taxon>
        <taxon>Eubacteriaceae</taxon>
        <taxon>Eubacterium</taxon>
    </lineage>
</organism>
<evidence type="ECO:0000256" key="3">
    <source>
        <dbReference type="ARBA" id="ARBA00006743"/>
    </source>
</evidence>
<reference evidence="13 14" key="1">
    <citation type="submission" date="2017-02" db="EMBL/GenBank/DDBJ databases">
        <authorList>
            <person name="Peterson S.W."/>
        </authorList>
    </citation>
    <scope>NUCLEOTIDE SEQUENCE [LARGE SCALE GENOMIC DNA]</scope>
    <source>
        <strain evidence="13 14">ATCC 17233</strain>
    </source>
</reference>
<comment type="cofactor">
    <cofactor evidence="1 12">
        <name>FAD</name>
        <dbReference type="ChEBI" id="CHEBI:57692"/>
    </cofactor>
</comment>
<dbReference type="PANTHER" id="PTHR45754">
    <property type="entry name" value="METHYLENETETRAHYDROFOLATE REDUCTASE"/>
    <property type="match status" value="1"/>
</dbReference>
<dbReference type="GO" id="GO:0035999">
    <property type="term" value="P:tetrahydrofolate interconversion"/>
    <property type="evidence" value="ECO:0007669"/>
    <property type="project" value="UniProtKB-UniPathway"/>
</dbReference>